<dbReference type="InterPro" id="IPR003661">
    <property type="entry name" value="HisK_dim/P_dom"/>
</dbReference>
<dbReference type="RefSeq" id="WP_085749233.1">
    <property type="nucleotide sequence ID" value="NZ_BSPR01000002.1"/>
</dbReference>
<keyword evidence="3" id="KW-0597">Phosphoprotein</keyword>
<dbReference type="PANTHER" id="PTHR43047">
    <property type="entry name" value="TWO-COMPONENT HISTIDINE PROTEIN KINASE"/>
    <property type="match status" value="1"/>
</dbReference>
<dbReference type="InterPro" id="IPR003594">
    <property type="entry name" value="HATPase_dom"/>
</dbReference>
<dbReference type="InterPro" id="IPR004358">
    <property type="entry name" value="Sig_transdc_His_kin-like_C"/>
</dbReference>
<dbReference type="InterPro" id="IPR005467">
    <property type="entry name" value="His_kinase_dom"/>
</dbReference>
<reference evidence="6 7" key="1">
    <citation type="submission" date="2016-04" db="EMBL/GenBank/DDBJ databases">
        <title>Complete genome sequence of natural rubber-degrading, novel Gram-negative bacterium, Rhizobacter gummiphilus strain NS21.</title>
        <authorList>
            <person name="Tabata M."/>
            <person name="Kasai D."/>
            <person name="Fukuda M."/>
        </authorList>
    </citation>
    <scope>NUCLEOTIDE SEQUENCE [LARGE SCALE GENOMIC DNA]</scope>
    <source>
        <strain evidence="6 7">NS21</strain>
    </source>
</reference>
<dbReference type="Gene3D" id="3.40.50.2300">
    <property type="match status" value="1"/>
</dbReference>
<dbReference type="Pfam" id="PF00072">
    <property type="entry name" value="Response_reg"/>
    <property type="match status" value="1"/>
</dbReference>
<dbReference type="PRINTS" id="PR00344">
    <property type="entry name" value="BCTRLSENSOR"/>
</dbReference>
<dbReference type="SMART" id="SM00448">
    <property type="entry name" value="REC"/>
    <property type="match status" value="1"/>
</dbReference>
<gene>
    <name evidence="6" type="ORF">A4W93_03160</name>
</gene>
<dbReference type="SUPFAM" id="SSF52172">
    <property type="entry name" value="CheY-like"/>
    <property type="match status" value="1"/>
</dbReference>
<dbReference type="GO" id="GO:0000155">
    <property type="term" value="F:phosphorelay sensor kinase activity"/>
    <property type="evidence" value="ECO:0007669"/>
    <property type="project" value="InterPro"/>
</dbReference>
<dbReference type="SMART" id="SM00091">
    <property type="entry name" value="PAS"/>
    <property type="match status" value="1"/>
</dbReference>
<dbReference type="STRING" id="946333.A4W93_03160"/>
<dbReference type="SUPFAM" id="SSF55781">
    <property type="entry name" value="GAF domain-like"/>
    <property type="match status" value="1"/>
</dbReference>
<dbReference type="KEGG" id="rgu:A4W93_03160"/>
<organism evidence="6 7">
    <name type="scientific">Piscinibacter gummiphilus</name>
    <dbReference type="NCBI Taxonomy" id="946333"/>
    <lineage>
        <taxon>Bacteria</taxon>
        <taxon>Pseudomonadati</taxon>
        <taxon>Pseudomonadota</taxon>
        <taxon>Betaproteobacteria</taxon>
        <taxon>Burkholderiales</taxon>
        <taxon>Sphaerotilaceae</taxon>
        <taxon>Piscinibacter</taxon>
    </lineage>
</organism>
<dbReference type="AlphaFoldDB" id="A0A1W6L460"/>
<dbReference type="InterPro" id="IPR036097">
    <property type="entry name" value="HisK_dim/P_sf"/>
</dbReference>
<keyword evidence="4" id="KW-0808">Transferase</keyword>
<dbReference type="InterPro" id="IPR000014">
    <property type="entry name" value="PAS"/>
</dbReference>
<dbReference type="Gene3D" id="3.30.565.10">
    <property type="entry name" value="Histidine kinase-like ATPase, C-terminal domain"/>
    <property type="match status" value="1"/>
</dbReference>
<dbReference type="InterPro" id="IPR035965">
    <property type="entry name" value="PAS-like_dom_sf"/>
</dbReference>
<keyword evidence="7" id="KW-1185">Reference proteome</keyword>
<dbReference type="InterPro" id="IPR013656">
    <property type="entry name" value="PAS_4"/>
</dbReference>
<dbReference type="Gene3D" id="3.30.450.40">
    <property type="match status" value="1"/>
</dbReference>
<dbReference type="EC" id="2.7.13.3" evidence="2"/>
<dbReference type="Pfam" id="PF02518">
    <property type="entry name" value="HATPase_c"/>
    <property type="match status" value="1"/>
</dbReference>
<dbReference type="SUPFAM" id="SSF55874">
    <property type="entry name" value="ATPase domain of HSP90 chaperone/DNA topoisomerase II/histidine kinase"/>
    <property type="match status" value="1"/>
</dbReference>
<dbReference type="InterPro" id="IPR036890">
    <property type="entry name" value="HATPase_C_sf"/>
</dbReference>
<accession>A0A1W6L460</accession>
<sequence>MAPVAPQLAGPGAIAVILTIVALLQWAVWCIDRDPAFRWFGASSAITAVLAWAEGMPGPAAVVPAGAGLVIACGARIGWSVGLLAQLAWPFARRRGPLLALALPALALALAASLAGSPTWAALALVWIDLGGAVLCLGARPRRASPWVLAAGLIAAPAGLLVALAGGSDPLHLLAGYAVPAAVLSGIAQLAASLLQQSLDHRSTRAQAERMSNYYQTLTETNQAVLRIRAPAALYQAICDICVETGHAQMACLYLMRDGLARREITAGPAARILAGIPVEWDPASPSYRDSYTARALGDGQRRVCNDYQHDPLTTSWHRLAAQNGIHAMVWLPFRRGERVAAVLMLSATERDYFDAPLLQLLDRMSQDVSFALDFLASEQQRVDSMREAQASLERFSKLFQAAPVPAAIVSTRDRRVLDVNQAVCERDGLPREHFIGKATADFGFGVVPEDREVFYALVAREGRARNFLARSIDIRGRARRVLVNAEPLEYLEQACLLILVLDITELQEAEEARRAQAEAEAANRAKTQFLSHMSHELRTPLNAILGFSTILREEAAERLTPDQRVQLDHVRHAGWHLLTLIDDVLDLARIESGTIKVDARALLLPSLLDEVLDMARPLAAQLGVTLDAAHHTPPATAVRADATRLRQVLLNVLSNAIKYNRPDGGVRVRVLPTEDGDVAIEVADSGIGMTPQQLARLFEPFNRLGRERSTVEGTGIGLALSRQLMALMGGSITVDSQVEVGTQVRVHIPRAELQAIPQDTVPGALPGPAAPALPTGAVLYVEDNAVNTLLIESLFARWPGVTVHTATDGRSGIARARELVPDLVLLDMQLPDVDGLEVLRTLRADETTRRVPIVVLSASAMPGDVERALAEGANDYWTKPIAFERFLGAMAGVLGERSPPGSVRPVTASRLRGR</sequence>
<dbReference type="Gene3D" id="1.10.287.130">
    <property type="match status" value="1"/>
</dbReference>
<dbReference type="Gene3D" id="3.30.450.20">
    <property type="entry name" value="PAS domain"/>
    <property type="match status" value="1"/>
</dbReference>
<dbReference type="SUPFAM" id="SSF55785">
    <property type="entry name" value="PYP-like sensor domain (PAS domain)"/>
    <property type="match status" value="1"/>
</dbReference>
<dbReference type="Pfam" id="PF00512">
    <property type="entry name" value="HisKA"/>
    <property type="match status" value="1"/>
</dbReference>
<dbReference type="Proteomes" id="UP000193427">
    <property type="component" value="Chromosome"/>
</dbReference>
<dbReference type="InterPro" id="IPR029016">
    <property type="entry name" value="GAF-like_dom_sf"/>
</dbReference>
<dbReference type="Pfam" id="PF08448">
    <property type="entry name" value="PAS_4"/>
    <property type="match status" value="1"/>
</dbReference>
<name>A0A1W6L460_9BURK</name>
<dbReference type="EMBL" id="CP015118">
    <property type="protein sequence ID" value="ARN18996.1"/>
    <property type="molecule type" value="Genomic_DNA"/>
</dbReference>
<protein>
    <recommendedName>
        <fullName evidence="2">histidine kinase</fullName>
        <ecNumber evidence="2">2.7.13.3</ecNumber>
    </recommendedName>
</protein>
<dbReference type="InterPro" id="IPR011006">
    <property type="entry name" value="CheY-like_superfamily"/>
</dbReference>
<dbReference type="SUPFAM" id="SSF47384">
    <property type="entry name" value="Homodimeric domain of signal transducing histidine kinase"/>
    <property type="match status" value="1"/>
</dbReference>
<keyword evidence="5" id="KW-0418">Kinase</keyword>
<evidence type="ECO:0000256" key="2">
    <source>
        <dbReference type="ARBA" id="ARBA00012438"/>
    </source>
</evidence>
<dbReference type="Pfam" id="PF13185">
    <property type="entry name" value="GAF_2"/>
    <property type="match status" value="1"/>
</dbReference>
<dbReference type="CDD" id="cd00130">
    <property type="entry name" value="PAS"/>
    <property type="match status" value="1"/>
</dbReference>
<dbReference type="SMART" id="SM00387">
    <property type="entry name" value="HATPase_c"/>
    <property type="match status" value="1"/>
</dbReference>
<evidence type="ECO:0000313" key="7">
    <source>
        <dbReference type="Proteomes" id="UP000193427"/>
    </source>
</evidence>
<dbReference type="CDD" id="cd00082">
    <property type="entry name" value="HisKA"/>
    <property type="match status" value="1"/>
</dbReference>
<evidence type="ECO:0000256" key="3">
    <source>
        <dbReference type="ARBA" id="ARBA00022553"/>
    </source>
</evidence>
<evidence type="ECO:0000256" key="5">
    <source>
        <dbReference type="ARBA" id="ARBA00022777"/>
    </source>
</evidence>
<proteinExistence type="predicted"/>
<dbReference type="PROSITE" id="PS50109">
    <property type="entry name" value="HIS_KIN"/>
    <property type="match status" value="1"/>
</dbReference>
<dbReference type="PROSITE" id="PS50110">
    <property type="entry name" value="RESPONSE_REGULATORY"/>
    <property type="match status" value="1"/>
</dbReference>
<evidence type="ECO:0000313" key="6">
    <source>
        <dbReference type="EMBL" id="ARN18996.1"/>
    </source>
</evidence>
<dbReference type="InterPro" id="IPR001789">
    <property type="entry name" value="Sig_transdc_resp-reg_receiver"/>
</dbReference>
<dbReference type="InterPro" id="IPR003018">
    <property type="entry name" value="GAF"/>
</dbReference>
<dbReference type="SMART" id="SM00388">
    <property type="entry name" value="HisKA"/>
    <property type="match status" value="1"/>
</dbReference>
<evidence type="ECO:0000256" key="4">
    <source>
        <dbReference type="ARBA" id="ARBA00022679"/>
    </source>
</evidence>
<dbReference type="OrthoDB" id="9152656at2"/>
<comment type="catalytic activity">
    <reaction evidence="1">
        <text>ATP + protein L-histidine = ADP + protein N-phospho-L-histidine.</text>
        <dbReference type="EC" id="2.7.13.3"/>
    </reaction>
</comment>
<dbReference type="PANTHER" id="PTHR43047:SF64">
    <property type="entry name" value="HISTIDINE KINASE CONTAINING CHEY-HOMOLOGOUS RECEIVER DOMAIN AND PAS DOMAIN-RELATED"/>
    <property type="match status" value="1"/>
</dbReference>
<dbReference type="NCBIfam" id="TIGR00229">
    <property type="entry name" value="sensory_box"/>
    <property type="match status" value="1"/>
</dbReference>
<evidence type="ECO:0000256" key="1">
    <source>
        <dbReference type="ARBA" id="ARBA00000085"/>
    </source>
</evidence>